<protein>
    <submittedName>
        <fullName evidence="1">Putative reverse transcriptase</fullName>
    </submittedName>
</protein>
<dbReference type="GO" id="GO:0003964">
    <property type="term" value="F:RNA-directed DNA polymerase activity"/>
    <property type="evidence" value="ECO:0007669"/>
    <property type="project" value="UniProtKB-KW"/>
</dbReference>
<keyword evidence="1" id="KW-0695">RNA-directed DNA polymerase</keyword>
<dbReference type="PANTHER" id="PTHR34047">
    <property type="entry name" value="NUCLEAR INTRON MATURASE 1, MITOCHONDRIAL-RELATED"/>
    <property type="match status" value="1"/>
</dbReference>
<dbReference type="InterPro" id="IPR043502">
    <property type="entry name" value="DNA/RNA_pol_sf"/>
</dbReference>
<proteinExistence type="predicted"/>
<dbReference type="InterPro" id="IPR051083">
    <property type="entry name" value="GrpII_Intron_Splice-Mob/Def"/>
</dbReference>
<sequence length="171" mass="19311">IWSEGVGLSCQYIRQPYREERMIKAKPFEIPKELVWKAFKLVRANGGAAGVDGQSIMAFEINLGNNLYRIWNRMSSGSYFPPPVKAASIPKKSGGERILGVPTVSDRVAQMVVKLMLEPKIEPHFHEDSYVRIYTGSSNMKPFNLIFWGTLLDPEGLKIAMVESLSILHRE</sequence>
<dbReference type="PANTHER" id="PTHR34047:SF3">
    <property type="entry name" value="BLR2052 PROTEIN"/>
    <property type="match status" value="1"/>
</dbReference>
<keyword evidence="1" id="KW-0808">Transferase</keyword>
<name>D2XBG8_9BACT</name>
<dbReference type="SUPFAM" id="SSF56672">
    <property type="entry name" value="DNA/RNA polymerases"/>
    <property type="match status" value="1"/>
</dbReference>
<dbReference type="AlphaFoldDB" id="D2XBG8"/>
<feature type="non-terminal residue" evidence="1">
    <location>
        <position position="1"/>
    </location>
</feature>
<accession>D2XBG8</accession>
<organism evidence="1">
    <name type="scientific">bacterium enrichment culture clone N47</name>
    <dbReference type="NCBI Taxonomy" id="700510"/>
    <lineage>
        <taxon>Bacteria</taxon>
        <taxon>environmental samples</taxon>
    </lineage>
</organism>
<reference evidence="1" key="1">
    <citation type="journal article" date="2010" name="J. Bacteriol.">
        <title>Combined genomic and proteomic approaches identify gene clusters involved in anaerobic 2-methylnaphthalene degradation in the sulfate-reducing enrichment culture N47.</title>
        <authorList>
            <person name="Selesi D."/>
            <person name="Jehmlich N."/>
            <person name="von Bergen M."/>
            <person name="Schmidt F."/>
            <person name="Rattei T."/>
            <person name="Tischler P."/>
            <person name="Lueders T."/>
            <person name="Meckenstock R.U."/>
        </authorList>
    </citation>
    <scope>NUCLEOTIDE SEQUENCE</scope>
</reference>
<feature type="non-terminal residue" evidence="1">
    <location>
        <position position="171"/>
    </location>
</feature>
<keyword evidence="1" id="KW-0548">Nucleotidyltransferase</keyword>
<dbReference type="EMBL" id="GU080090">
    <property type="protein sequence ID" value="ADB04287.1"/>
    <property type="molecule type" value="Genomic_DNA"/>
</dbReference>
<evidence type="ECO:0000313" key="1">
    <source>
        <dbReference type="EMBL" id="ADB04287.1"/>
    </source>
</evidence>
<gene>
    <name evidence="1" type="primary">336201</name>
</gene>